<keyword evidence="3" id="KW-0436">Ligase</keyword>
<dbReference type="SUPFAM" id="SSF53623">
    <property type="entry name" value="MurD-like peptide ligases, catalytic domain"/>
    <property type="match status" value="1"/>
</dbReference>
<dbReference type="SUPFAM" id="SSF53244">
    <property type="entry name" value="MurD-like peptide ligases, peptide-binding domain"/>
    <property type="match status" value="1"/>
</dbReference>
<dbReference type="InterPro" id="IPR036615">
    <property type="entry name" value="Mur_ligase_C_dom_sf"/>
</dbReference>
<dbReference type="Gene3D" id="3.40.1190.10">
    <property type="entry name" value="Mur-like, catalytic domain"/>
    <property type="match status" value="1"/>
</dbReference>
<dbReference type="RefSeq" id="WP_110130721.1">
    <property type="nucleotide sequence ID" value="NZ_QHJQ01000004.1"/>
</dbReference>
<dbReference type="Gene3D" id="3.40.50.720">
    <property type="entry name" value="NAD(P)-binding Rossmann-like Domain"/>
    <property type="match status" value="1"/>
</dbReference>
<dbReference type="GO" id="GO:0005524">
    <property type="term" value="F:ATP binding"/>
    <property type="evidence" value="ECO:0007669"/>
    <property type="project" value="UniProtKB-KW"/>
</dbReference>
<dbReference type="GO" id="GO:0051301">
    <property type="term" value="P:cell division"/>
    <property type="evidence" value="ECO:0007669"/>
    <property type="project" value="UniProtKB-KW"/>
</dbReference>
<reference evidence="3 4" key="1">
    <citation type="submission" date="2018-05" db="EMBL/GenBank/DDBJ databases">
        <title>Coraliomargarita sinensis sp. nov., isolated from a marine solar saltern.</title>
        <authorList>
            <person name="Zhou L.Y."/>
        </authorList>
    </citation>
    <scope>NUCLEOTIDE SEQUENCE [LARGE SCALE GENOMIC DNA]</scope>
    <source>
        <strain evidence="3 4">WN38</strain>
    </source>
</reference>
<dbReference type="Pfam" id="PF08245">
    <property type="entry name" value="Mur_ligase_M"/>
    <property type="match status" value="1"/>
</dbReference>
<dbReference type="InterPro" id="IPR013221">
    <property type="entry name" value="Mur_ligase_cen"/>
</dbReference>
<organism evidence="3 4">
    <name type="scientific">Coraliomargarita sinensis</name>
    <dbReference type="NCBI Taxonomy" id="2174842"/>
    <lineage>
        <taxon>Bacteria</taxon>
        <taxon>Pseudomonadati</taxon>
        <taxon>Verrucomicrobiota</taxon>
        <taxon>Opitutia</taxon>
        <taxon>Puniceicoccales</taxon>
        <taxon>Coraliomargaritaceae</taxon>
        <taxon>Coraliomargarita</taxon>
    </lineage>
</organism>
<dbReference type="PANTHER" id="PTHR43445:SF5">
    <property type="entry name" value="UDP-N-ACETYLMURAMATE--L-ALANYL-GAMMA-D-GLUTAMYL-MESO-2,6-DIAMINOHEPTANDIOATE LIGASE"/>
    <property type="match status" value="1"/>
</dbReference>
<dbReference type="FunCoup" id="A0A317ZK00">
    <property type="interactions" value="102"/>
</dbReference>
<feature type="domain" description="Mur ligase N-terminal catalytic" evidence="1">
    <location>
        <begin position="3"/>
        <end position="99"/>
    </location>
</feature>
<dbReference type="Gene3D" id="3.90.190.20">
    <property type="entry name" value="Mur ligase, C-terminal domain"/>
    <property type="match status" value="1"/>
</dbReference>
<evidence type="ECO:0000259" key="2">
    <source>
        <dbReference type="Pfam" id="PF08245"/>
    </source>
</evidence>
<dbReference type="GO" id="GO:0071555">
    <property type="term" value="P:cell wall organization"/>
    <property type="evidence" value="ECO:0007669"/>
    <property type="project" value="UniProtKB-KW"/>
</dbReference>
<proteinExistence type="predicted"/>
<dbReference type="GO" id="GO:0008360">
    <property type="term" value="P:regulation of cell shape"/>
    <property type="evidence" value="ECO:0007669"/>
    <property type="project" value="UniProtKB-KW"/>
</dbReference>
<protein>
    <submittedName>
        <fullName evidence="3">Mur ligase</fullName>
    </submittedName>
</protein>
<dbReference type="InterPro" id="IPR050061">
    <property type="entry name" value="MurCDEF_pg_biosynth"/>
</dbReference>
<keyword evidence="4" id="KW-1185">Reference proteome</keyword>
<accession>A0A317ZK00</accession>
<dbReference type="GO" id="GO:0009252">
    <property type="term" value="P:peptidoglycan biosynthetic process"/>
    <property type="evidence" value="ECO:0007669"/>
    <property type="project" value="UniProtKB-KW"/>
</dbReference>
<dbReference type="InParanoid" id="A0A317ZK00"/>
<comment type="caution">
    <text evidence="3">The sequence shown here is derived from an EMBL/GenBank/DDBJ whole genome shotgun (WGS) entry which is preliminary data.</text>
</comment>
<dbReference type="GO" id="GO:0016881">
    <property type="term" value="F:acid-amino acid ligase activity"/>
    <property type="evidence" value="ECO:0007669"/>
    <property type="project" value="InterPro"/>
</dbReference>
<dbReference type="InterPro" id="IPR000713">
    <property type="entry name" value="Mur_ligase_N"/>
</dbReference>
<dbReference type="Pfam" id="PF01225">
    <property type="entry name" value="Mur_ligase"/>
    <property type="match status" value="1"/>
</dbReference>
<gene>
    <name evidence="3" type="ORF">DDZ13_06945</name>
</gene>
<dbReference type="InterPro" id="IPR036565">
    <property type="entry name" value="Mur-like_cat_sf"/>
</dbReference>
<dbReference type="PANTHER" id="PTHR43445">
    <property type="entry name" value="UDP-N-ACETYLMURAMATE--L-ALANINE LIGASE-RELATED"/>
    <property type="match status" value="1"/>
</dbReference>
<sequence length="475" mass="51694">MRVYFMGICGTAMGNAALLLKEQGHEVLGADSGIYPPMSDVLADAGIEVLVGFSAERLAELKPDQIVIGNAMSRGNVEVEWVLDQSDISYVSLPQLFHQTILAGRRPVVIAGTHGKTTTSTLTAYLLKQTGARPGWLIGGLPNDLSSGACLGEGRPFVIEGDEYDSAFFDKRSKFIHYRPQVAVLNNLEFDHADIFRDLEDVKRTFRHFLRIVPGSGHVLVNTDDENLTSLLPVSWTQVHRVGTGPESDLLIRNFRDSPEGASFDLVWKEKLWAQVGWSMHGLFNARNAAMAALAAALAEGLEDPTQLDLSSLDHFNGVKRRQDVLARTPAWTVIEDFAHHPTAVAGAIEALRAAYPEATLTACFEPRSNSAVTKRFESGFTEALSGADRVYLGPVHRAERIPPEERLDTGHIASRLAAGGLAARAFDENSALLEQVQSDMRSEPGGLIVYFTNGSFDAVPKKTAEFALGGLDKV</sequence>
<dbReference type="EMBL" id="QHJQ01000004">
    <property type="protein sequence ID" value="PXA04268.1"/>
    <property type="molecule type" value="Genomic_DNA"/>
</dbReference>
<dbReference type="SUPFAM" id="SSF51984">
    <property type="entry name" value="MurCD N-terminal domain"/>
    <property type="match status" value="1"/>
</dbReference>
<dbReference type="AlphaFoldDB" id="A0A317ZK00"/>
<feature type="domain" description="Mur ligase central" evidence="2">
    <location>
        <begin position="110"/>
        <end position="296"/>
    </location>
</feature>
<dbReference type="Proteomes" id="UP000247099">
    <property type="component" value="Unassembled WGS sequence"/>
</dbReference>
<evidence type="ECO:0000313" key="3">
    <source>
        <dbReference type="EMBL" id="PXA04268.1"/>
    </source>
</evidence>
<evidence type="ECO:0000259" key="1">
    <source>
        <dbReference type="Pfam" id="PF01225"/>
    </source>
</evidence>
<name>A0A317ZK00_9BACT</name>
<dbReference type="OrthoDB" id="9804126at2"/>
<evidence type="ECO:0000313" key="4">
    <source>
        <dbReference type="Proteomes" id="UP000247099"/>
    </source>
</evidence>